<dbReference type="InterPro" id="IPR006249">
    <property type="entry name" value="Aconitase/IRP2"/>
</dbReference>
<dbReference type="PANTHER" id="PTHR11670">
    <property type="entry name" value="ACONITASE/IRON-RESPONSIVE ELEMENT FAMILY MEMBER"/>
    <property type="match status" value="1"/>
</dbReference>
<evidence type="ECO:0000256" key="7">
    <source>
        <dbReference type="ARBA" id="ARBA00023014"/>
    </source>
</evidence>
<dbReference type="EMBL" id="VYKL01000004">
    <property type="protein sequence ID" value="KAA9031680.1"/>
    <property type="molecule type" value="Genomic_DNA"/>
</dbReference>
<dbReference type="Gene3D" id="6.10.190.10">
    <property type="match status" value="1"/>
</dbReference>
<feature type="domain" description="Aconitase/3-isopropylmalate dehydratase large subunit alpha/beta/alpha" evidence="11">
    <location>
        <begin position="68"/>
        <end position="548"/>
    </location>
</feature>
<dbReference type="AlphaFoldDB" id="A0A5J5I789"/>
<dbReference type="CDD" id="cd01580">
    <property type="entry name" value="AcnA_IRP_Swivel"/>
    <property type="match status" value="1"/>
</dbReference>
<dbReference type="Proteomes" id="UP000326671">
    <property type="component" value="Unassembled WGS sequence"/>
</dbReference>
<dbReference type="GO" id="GO:0051539">
    <property type="term" value="F:4 iron, 4 sulfur cluster binding"/>
    <property type="evidence" value="ECO:0007669"/>
    <property type="project" value="UniProtKB-KW"/>
</dbReference>
<keyword evidence="10" id="KW-0004">4Fe-4S</keyword>
<dbReference type="InterPro" id="IPR036008">
    <property type="entry name" value="Aconitase_4Fe-4S_dom"/>
</dbReference>
<comment type="similarity">
    <text evidence="3 10">Belongs to the aconitase/IPM isomerase family.</text>
</comment>
<evidence type="ECO:0000313" key="13">
    <source>
        <dbReference type="EMBL" id="KAA9031680.1"/>
    </source>
</evidence>
<comment type="pathway">
    <text evidence="2">Carbohydrate metabolism; tricarboxylic acid cycle; isocitrate from oxaloacetate: step 2/2.</text>
</comment>
<evidence type="ECO:0000313" key="14">
    <source>
        <dbReference type="Proteomes" id="UP000326671"/>
    </source>
</evidence>
<dbReference type="InterPro" id="IPR000573">
    <property type="entry name" value="AconitaseA/IPMdHydase_ssu_swvl"/>
</dbReference>
<dbReference type="Pfam" id="PF00330">
    <property type="entry name" value="Aconitase"/>
    <property type="match status" value="1"/>
</dbReference>
<comment type="catalytic activity">
    <reaction evidence="9 10">
        <text>citrate = D-threo-isocitrate</text>
        <dbReference type="Rhea" id="RHEA:10336"/>
        <dbReference type="ChEBI" id="CHEBI:15562"/>
        <dbReference type="ChEBI" id="CHEBI:16947"/>
        <dbReference type="EC" id="4.2.1.3"/>
    </reaction>
</comment>
<comment type="function">
    <text evidence="10">Catalyzes the isomerization of citrate to isocitrate via cis-aconitate.</text>
</comment>
<proteinExistence type="inferred from homology"/>
<comment type="cofactor">
    <cofactor evidence="1">
        <name>[4Fe-4S] cluster</name>
        <dbReference type="ChEBI" id="CHEBI:49883"/>
    </cofactor>
</comment>
<feature type="domain" description="Aconitase A/isopropylmalate dehydratase small subunit swivel" evidence="12">
    <location>
        <begin position="678"/>
        <end position="803"/>
    </location>
</feature>
<dbReference type="InterPro" id="IPR015931">
    <property type="entry name" value="Acnase/IPM_dHydase_lsu_aba_1/3"/>
</dbReference>
<dbReference type="GO" id="GO:0003994">
    <property type="term" value="F:aconitate hydratase activity"/>
    <property type="evidence" value="ECO:0007669"/>
    <property type="project" value="UniProtKB-EC"/>
</dbReference>
<keyword evidence="7 10" id="KW-0411">Iron-sulfur</keyword>
<dbReference type="PRINTS" id="PR00415">
    <property type="entry name" value="ACONITASE"/>
</dbReference>
<organism evidence="13 14">
    <name type="scientific">Niallia endozanthoxylica</name>
    <dbReference type="NCBI Taxonomy" id="2036016"/>
    <lineage>
        <taxon>Bacteria</taxon>
        <taxon>Bacillati</taxon>
        <taxon>Bacillota</taxon>
        <taxon>Bacilli</taxon>
        <taxon>Bacillales</taxon>
        <taxon>Bacillaceae</taxon>
        <taxon>Niallia</taxon>
    </lineage>
</organism>
<dbReference type="RefSeq" id="WP_150438145.1">
    <property type="nucleotide sequence ID" value="NZ_VYKL01000004.1"/>
</dbReference>
<dbReference type="EC" id="4.2.1.3" evidence="10"/>
<dbReference type="NCBIfam" id="TIGR01341">
    <property type="entry name" value="aconitase_1"/>
    <property type="match status" value="1"/>
</dbReference>
<keyword evidence="14" id="KW-1185">Reference proteome</keyword>
<keyword evidence="8 10" id="KW-0456">Lyase</keyword>
<comment type="caution">
    <text evidence="13">The sequence shown here is derived from an EMBL/GenBank/DDBJ whole genome shotgun (WGS) entry which is preliminary data.</text>
</comment>
<evidence type="ECO:0000256" key="4">
    <source>
        <dbReference type="ARBA" id="ARBA00011245"/>
    </source>
</evidence>
<keyword evidence="5" id="KW-0479">Metal-binding</keyword>
<dbReference type="OrthoDB" id="9764318at2"/>
<dbReference type="SUPFAM" id="SSF52016">
    <property type="entry name" value="LeuD/IlvD-like"/>
    <property type="match status" value="1"/>
</dbReference>
<dbReference type="GO" id="GO:0046872">
    <property type="term" value="F:metal ion binding"/>
    <property type="evidence" value="ECO:0007669"/>
    <property type="project" value="UniProtKB-KW"/>
</dbReference>
<evidence type="ECO:0000256" key="10">
    <source>
        <dbReference type="RuleBase" id="RU361275"/>
    </source>
</evidence>
<dbReference type="FunFam" id="3.20.19.10:FF:000001">
    <property type="entry name" value="Aconitate hydratase"/>
    <property type="match status" value="1"/>
</dbReference>
<protein>
    <recommendedName>
        <fullName evidence="10">Aconitate hydratase</fullName>
        <shortName evidence="10">Aconitase</shortName>
        <ecNumber evidence="10">4.2.1.3</ecNumber>
    </recommendedName>
</protein>
<evidence type="ECO:0000256" key="9">
    <source>
        <dbReference type="ARBA" id="ARBA00023501"/>
    </source>
</evidence>
<dbReference type="InterPro" id="IPR001030">
    <property type="entry name" value="Acoase/IPM_deHydtase_lsu_aba"/>
</dbReference>
<evidence type="ECO:0000256" key="1">
    <source>
        <dbReference type="ARBA" id="ARBA00001966"/>
    </source>
</evidence>
<dbReference type="InterPro" id="IPR015928">
    <property type="entry name" value="Aconitase/3IPM_dehydase_swvl"/>
</dbReference>
<dbReference type="SUPFAM" id="SSF53732">
    <property type="entry name" value="Aconitase iron-sulfur domain"/>
    <property type="match status" value="1"/>
</dbReference>
<evidence type="ECO:0000256" key="8">
    <source>
        <dbReference type="ARBA" id="ARBA00023239"/>
    </source>
</evidence>
<dbReference type="Pfam" id="PF00694">
    <property type="entry name" value="Aconitase_C"/>
    <property type="match status" value="1"/>
</dbReference>
<evidence type="ECO:0000259" key="11">
    <source>
        <dbReference type="Pfam" id="PF00330"/>
    </source>
</evidence>
<comment type="subunit">
    <text evidence="4">Monomer.</text>
</comment>
<evidence type="ECO:0000256" key="5">
    <source>
        <dbReference type="ARBA" id="ARBA00022723"/>
    </source>
</evidence>
<dbReference type="NCBIfam" id="NF006757">
    <property type="entry name" value="PRK09277.1"/>
    <property type="match status" value="1"/>
</dbReference>
<accession>A0A5J5I789</accession>
<dbReference type="Gene3D" id="3.20.19.10">
    <property type="entry name" value="Aconitase, domain 4"/>
    <property type="match status" value="1"/>
</dbReference>
<keyword evidence="6 10" id="KW-0408">Iron</keyword>
<dbReference type="Gene3D" id="3.30.499.10">
    <property type="entry name" value="Aconitase, domain 3"/>
    <property type="match status" value="2"/>
</dbReference>
<dbReference type="GO" id="GO:0006099">
    <property type="term" value="P:tricarboxylic acid cycle"/>
    <property type="evidence" value="ECO:0007669"/>
    <property type="project" value="UniProtKB-UniPathway"/>
</dbReference>
<evidence type="ECO:0000256" key="3">
    <source>
        <dbReference type="ARBA" id="ARBA00007185"/>
    </source>
</evidence>
<evidence type="ECO:0000256" key="2">
    <source>
        <dbReference type="ARBA" id="ARBA00004717"/>
    </source>
</evidence>
<evidence type="ECO:0000256" key="6">
    <source>
        <dbReference type="ARBA" id="ARBA00023004"/>
    </source>
</evidence>
<reference evidence="13 14" key="1">
    <citation type="submission" date="2019-09" db="EMBL/GenBank/DDBJ databases">
        <title>Whole genome sequences of isolates from the Mars Exploration Rovers.</title>
        <authorList>
            <person name="Seuylemezian A."/>
            <person name="Vaishampayan P."/>
        </authorList>
    </citation>
    <scope>NUCLEOTIDE SEQUENCE [LARGE SCALE GENOMIC DNA]</scope>
    <source>
        <strain evidence="13 14">MER_TA_151</strain>
    </source>
</reference>
<sequence>MYQQTLSTAYESVRIHSLQSLKHRGIVNVDDLPFTMKILLESLMRNQSRLGLTEQDLIQVARRTRSNEPVEIPFLPTRVIMQDASGVPALVDMVSFRQRMMEEGINPSQVNPAIPVDLVIDHSVQVDYSGSESAFSKNLHLEYERNQERYEFLKWAQQSFKGFRVIPPANGIIHQVNLECLTKVVQLTNHDQVRMAHPEIIIGTDSHTTMVNALGVLGWGVGGIEAEAAMLGIPVSISVPEVVGVEITGQMNEGVTATDVALTITQLLRKHNVVGKFVEFFGPGLKRLSLPDRATIANMAPEYGATCGFFPVDEETLTFLRMTGKRDVEVNLVEQYCKEQGLFHTSESSGNRRVYSDLLTFDLQTVEASVSGPRRPQDRMPIREVRKSFPKSLSPIQSNGTNTPSTELKDGSIVIAAITSCTNTSNPVNMIGAGLLAKKAVEYGLTVPKSIQTSLAPGSKAVTGYLQKAGLLPYLEKLGFYHAGYGCAVCVGNSGKLDEEVEKSIKEQDLTVAAVLSGNRNFEGRIHALVKANYLVSPPLVIAFALAGTMDIDMESEPLGRSISGKEIYLKDIWPSSDEIASIVNSTISSEIFREAYEHVFEGDERWQSLEYEDDPIFKWNDQSTYFKASPFFKAELNEHRQPGEMNQAKVLLMVGDSITTDHISPVGQIPYDSTAGKYLMEQDVELADFNSYGSRRGNYEVLVRGTFAHPRLKNKLVDKTGGYTLYVPSGEEMDVYSASIKYQQENTPLIILAGKDYGMGSARDWAAKGTYLLGVKAVIAESFERIHRSNLAMMGIVPLQFMPGENYESLNLTGLETFSIIGLNEPLSPFQEVMVVATKENGSKTTFQTVLRLDTRMEIELYMKKGIFQSILGQWEKSLTR</sequence>
<name>A0A5J5I789_9BACI</name>
<dbReference type="InterPro" id="IPR044137">
    <property type="entry name" value="AcnA_IRP_Swivel"/>
</dbReference>
<dbReference type="UniPathway" id="UPA00223"/>
<gene>
    <name evidence="13" type="primary">acnA</name>
    <name evidence="13" type="ORF">F4V44_01150</name>
</gene>
<evidence type="ECO:0000259" key="12">
    <source>
        <dbReference type="Pfam" id="PF00694"/>
    </source>
</evidence>
<dbReference type="NCBIfam" id="NF009520">
    <property type="entry name" value="PRK12881.1"/>
    <property type="match status" value="1"/>
</dbReference>